<evidence type="ECO:0000256" key="5">
    <source>
        <dbReference type="ARBA" id="ARBA00023136"/>
    </source>
</evidence>
<name>A0A3B0VEA5_9ZZZZ</name>
<feature type="transmembrane region" description="Helical" evidence="6">
    <location>
        <begin position="262"/>
        <end position="285"/>
    </location>
</feature>
<keyword evidence="3 6" id="KW-0812">Transmembrane</keyword>
<gene>
    <name evidence="8" type="ORF">MNBD_CHLOROFLEXI01-889</name>
</gene>
<evidence type="ECO:0000256" key="6">
    <source>
        <dbReference type="SAM" id="Phobius"/>
    </source>
</evidence>
<evidence type="ECO:0000259" key="7">
    <source>
        <dbReference type="Pfam" id="PF12698"/>
    </source>
</evidence>
<reference evidence="8" key="1">
    <citation type="submission" date="2018-06" db="EMBL/GenBank/DDBJ databases">
        <authorList>
            <person name="Zhirakovskaya E."/>
        </authorList>
    </citation>
    <scope>NUCLEOTIDE SEQUENCE</scope>
</reference>
<dbReference type="InterPro" id="IPR051449">
    <property type="entry name" value="ABC-2_transporter_component"/>
</dbReference>
<dbReference type="Pfam" id="PF12698">
    <property type="entry name" value="ABC2_membrane_3"/>
    <property type="match status" value="1"/>
</dbReference>
<sequence length="397" mass="43753">MNKTFLVMRHEFRRHITRRSFLFAVLIVPLILLLVFAGAALFFSGKEDEPVAIVDHANILMAPAAYQLLEEGSVPFELFEDEQNAQAALDNKEIQAYLIISPDYLTSGQITLYHQGDAFDEIAGDMADYVRASLLADSDPALLDRFRDNRLDITFVSLSEEDDSPNPLGFIIPFIIGYIFIIGSFSTSGFLLQAVVDEKENRTMEILITSLKPSQLMTGKIIGLITLGLIQITVWLGLVVTAVLIARANIPDFPDITIESDVILIAIAWFVPFYVVTSSLIAAIGVSITAVSEGQQIVGIISMLSMSPMFFLGLILGNPDSPLSVTLSLIPFTSPITILARSQLTDVPVWQYGVSWVLLIGTAVLAIYLVSQLLHLGQLRYGKKLTFREVVQAIRQS</sequence>
<evidence type="ECO:0000256" key="2">
    <source>
        <dbReference type="ARBA" id="ARBA00022475"/>
    </source>
</evidence>
<comment type="subcellular location">
    <subcellularLocation>
        <location evidence="1">Cell membrane</location>
        <topology evidence="1">Multi-pass membrane protein</topology>
    </subcellularLocation>
</comment>
<evidence type="ECO:0000256" key="4">
    <source>
        <dbReference type="ARBA" id="ARBA00022989"/>
    </source>
</evidence>
<keyword evidence="4 6" id="KW-1133">Transmembrane helix</keyword>
<dbReference type="PANTHER" id="PTHR30294:SF29">
    <property type="entry name" value="MULTIDRUG ABC TRANSPORTER PERMEASE YBHS-RELATED"/>
    <property type="match status" value="1"/>
</dbReference>
<protein>
    <recommendedName>
        <fullName evidence="7">ABC-2 type transporter transmembrane domain-containing protein</fullName>
    </recommendedName>
</protein>
<dbReference type="InterPro" id="IPR013525">
    <property type="entry name" value="ABC2_TM"/>
</dbReference>
<evidence type="ECO:0000256" key="1">
    <source>
        <dbReference type="ARBA" id="ARBA00004651"/>
    </source>
</evidence>
<accession>A0A3B0VEA5</accession>
<feature type="transmembrane region" description="Helical" evidence="6">
    <location>
        <begin position="170"/>
        <end position="192"/>
    </location>
</feature>
<feature type="domain" description="ABC-2 type transporter transmembrane" evidence="7">
    <location>
        <begin position="19"/>
        <end position="369"/>
    </location>
</feature>
<proteinExistence type="predicted"/>
<organism evidence="8">
    <name type="scientific">hydrothermal vent metagenome</name>
    <dbReference type="NCBI Taxonomy" id="652676"/>
    <lineage>
        <taxon>unclassified sequences</taxon>
        <taxon>metagenomes</taxon>
        <taxon>ecological metagenomes</taxon>
    </lineage>
</organism>
<dbReference type="EMBL" id="UOEU01000714">
    <property type="protein sequence ID" value="VAW38663.1"/>
    <property type="molecule type" value="Genomic_DNA"/>
</dbReference>
<feature type="transmembrane region" description="Helical" evidence="6">
    <location>
        <begin position="221"/>
        <end position="250"/>
    </location>
</feature>
<dbReference type="GO" id="GO:0005886">
    <property type="term" value="C:plasma membrane"/>
    <property type="evidence" value="ECO:0007669"/>
    <property type="project" value="UniProtKB-SubCell"/>
</dbReference>
<feature type="transmembrane region" description="Helical" evidence="6">
    <location>
        <begin position="349"/>
        <end position="370"/>
    </location>
</feature>
<keyword evidence="5 6" id="KW-0472">Membrane</keyword>
<evidence type="ECO:0000256" key="3">
    <source>
        <dbReference type="ARBA" id="ARBA00022692"/>
    </source>
</evidence>
<evidence type="ECO:0000313" key="8">
    <source>
        <dbReference type="EMBL" id="VAW38663.1"/>
    </source>
</evidence>
<feature type="transmembrane region" description="Helical" evidence="6">
    <location>
        <begin position="21"/>
        <end position="43"/>
    </location>
</feature>
<feature type="transmembrane region" description="Helical" evidence="6">
    <location>
        <begin position="297"/>
        <end position="317"/>
    </location>
</feature>
<keyword evidence="2" id="KW-1003">Cell membrane</keyword>
<dbReference type="AlphaFoldDB" id="A0A3B0VEA5"/>
<dbReference type="GO" id="GO:0140359">
    <property type="term" value="F:ABC-type transporter activity"/>
    <property type="evidence" value="ECO:0007669"/>
    <property type="project" value="InterPro"/>
</dbReference>
<dbReference type="PANTHER" id="PTHR30294">
    <property type="entry name" value="MEMBRANE COMPONENT OF ABC TRANSPORTER YHHJ-RELATED"/>
    <property type="match status" value="1"/>
</dbReference>